<proteinExistence type="predicted"/>
<evidence type="ECO:0000256" key="6">
    <source>
        <dbReference type="ARBA" id="ARBA00023136"/>
    </source>
</evidence>
<dbReference type="InterPro" id="IPR036259">
    <property type="entry name" value="MFS_trans_sf"/>
</dbReference>
<dbReference type="PANTHER" id="PTHR43266">
    <property type="entry name" value="MACROLIDE-EFFLUX PROTEIN"/>
    <property type="match status" value="1"/>
</dbReference>
<feature type="transmembrane region" description="Helical" evidence="7">
    <location>
        <begin position="310"/>
        <end position="330"/>
    </location>
</feature>
<feature type="transmembrane region" description="Helical" evidence="7">
    <location>
        <begin position="215"/>
        <end position="234"/>
    </location>
</feature>
<feature type="transmembrane region" description="Helical" evidence="7">
    <location>
        <begin position="162"/>
        <end position="184"/>
    </location>
</feature>
<dbReference type="RefSeq" id="WP_158227766.1">
    <property type="nucleotide sequence ID" value="NZ_CWGJ01000001.1"/>
</dbReference>
<dbReference type="GO" id="GO:0005886">
    <property type="term" value="C:plasma membrane"/>
    <property type="evidence" value="ECO:0007669"/>
    <property type="project" value="UniProtKB-SubCell"/>
</dbReference>
<feature type="transmembrane region" description="Helical" evidence="7">
    <location>
        <begin position="279"/>
        <end position="298"/>
    </location>
</feature>
<feature type="transmembrane region" description="Helical" evidence="7">
    <location>
        <begin position="72"/>
        <end position="93"/>
    </location>
</feature>
<dbReference type="Pfam" id="PF07690">
    <property type="entry name" value="MFS_1"/>
    <property type="match status" value="1"/>
</dbReference>
<reference evidence="9" key="1">
    <citation type="submission" date="2015-06" db="EMBL/GenBank/DDBJ databases">
        <authorList>
            <person name="Bertelli C."/>
        </authorList>
    </citation>
    <scope>NUCLEOTIDE SEQUENCE [LARGE SCALE GENOMIC DNA]</scope>
    <source>
        <strain evidence="9">CRIB-30</strain>
    </source>
</reference>
<evidence type="ECO:0000256" key="3">
    <source>
        <dbReference type="ARBA" id="ARBA00022475"/>
    </source>
</evidence>
<keyword evidence="4 7" id="KW-0812">Transmembrane</keyword>
<dbReference type="Gene3D" id="1.20.1250.20">
    <property type="entry name" value="MFS general substrate transporter like domains"/>
    <property type="match status" value="1"/>
</dbReference>
<dbReference type="OrthoDB" id="9799237at2"/>
<dbReference type="EMBL" id="CWGJ01000001">
    <property type="protein sequence ID" value="CRX37494.1"/>
    <property type="molecule type" value="Genomic_DNA"/>
</dbReference>
<protein>
    <submittedName>
        <fullName evidence="8">Uncharacterized protein</fullName>
    </submittedName>
</protein>
<evidence type="ECO:0000256" key="2">
    <source>
        <dbReference type="ARBA" id="ARBA00022448"/>
    </source>
</evidence>
<dbReference type="PANTHER" id="PTHR43266:SF2">
    <property type="entry name" value="MAJOR FACILITATOR SUPERFAMILY (MFS) PROFILE DOMAIN-CONTAINING PROTEIN"/>
    <property type="match status" value="1"/>
</dbReference>
<feature type="transmembrane region" description="Helical" evidence="7">
    <location>
        <begin position="12"/>
        <end position="30"/>
    </location>
</feature>
<keyword evidence="6 7" id="KW-0472">Membrane</keyword>
<evidence type="ECO:0000256" key="7">
    <source>
        <dbReference type="SAM" id="Phobius"/>
    </source>
</evidence>
<dbReference type="Proteomes" id="UP000220251">
    <property type="component" value="Unassembled WGS sequence"/>
</dbReference>
<feature type="transmembrane region" description="Helical" evidence="7">
    <location>
        <begin position="254"/>
        <end position="272"/>
    </location>
</feature>
<name>A0A0H5DPR8_9BACT</name>
<evidence type="ECO:0000313" key="8">
    <source>
        <dbReference type="EMBL" id="CRX37494.1"/>
    </source>
</evidence>
<accession>A0A0H5DPR8</accession>
<organism evidence="8 9">
    <name type="scientific">Estrella lausannensis</name>
    <dbReference type="NCBI Taxonomy" id="483423"/>
    <lineage>
        <taxon>Bacteria</taxon>
        <taxon>Pseudomonadati</taxon>
        <taxon>Chlamydiota</taxon>
        <taxon>Chlamydiia</taxon>
        <taxon>Parachlamydiales</taxon>
        <taxon>Candidatus Criblamydiaceae</taxon>
        <taxon>Estrella</taxon>
    </lineage>
</organism>
<feature type="transmembrane region" description="Helical" evidence="7">
    <location>
        <begin position="42"/>
        <end position="60"/>
    </location>
</feature>
<dbReference type="GO" id="GO:0022857">
    <property type="term" value="F:transmembrane transporter activity"/>
    <property type="evidence" value="ECO:0007669"/>
    <property type="project" value="InterPro"/>
</dbReference>
<keyword evidence="2" id="KW-0813">Transport</keyword>
<dbReference type="AlphaFoldDB" id="A0A0H5DPR8"/>
<keyword evidence="3" id="KW-1003">Cell membrane</keyword>
<feature type="transmembrane region" description="Helical" evidence="7">
    <location>
        <begin position="99"/>
        <end position="121"/>
    </location>
</feature>
<gene>
    <name evidence="8" type="ORF">ELAC_0132</name>
</gene>
<feature type="transmembrane region" description="Helical" evidence="7">
    <location>
        <begin position="342"/>
        <end position="364"/>
    </location>
</feature>
<evidence type="ECO:0000256" key="1">
    <source>
        <dbReference type="ARBA" id="ARBA00004651"/>
    </source>
</evidence>
<keyword evidence="5 7" id="KW-1133">Transmembrane helix</keyword>
<dbReference type="CDD" id="cd06173">
    <property type="entry name" value="MFS_MefA_like"/>
    <property type="match status" value="1"/>
</dbReference>
<feature type="transmembrane region" description="Helical" evidence="7">
    <location>
        <begin position="376"/>
        <end position="394"/>
    </location>
</feature>
<evidence type="ECO:0000313" key="9">
    <source>
        <dbReference type="Proteomes" id="UP000220251"/>
    </source>
</evidence>
<evidence type="ECO:0000256" key="5">
    <source>
        <dbReference type="ARBA" id="ARBA00022989"/>
    </source>
</evidence>
<evidence type="ECO:0000256" key="4">
    <source>
        <dbReference type="ARBA" id="ARBA00022692"/>
    </source>
</evidence>
<keyword evidence="9" id="KW-1185">Reference proteome</keyword>
<sequence length="399" mass="43012">MRPLTALNLTQFFGAFNDNLFKFALVFLFIDIEGKEKSHEILSLASALFVLPFILLGAPAGQLTDKYSKSRFITLTALLELGIISAAFFGVAYRLKGLSFFLLFMMSVQSALFGPAKYGIIPELVAPQDISRANGVITSSTFLAIIFGSGAASLILDLSGNNYTLLMLIAILISTLGVAASLFIPHTAPAKHDGHFDPFIFRTIRHALSGMKERGHVLTAALASAYFLFIASYMQLNMIPFAVESLSLDPTAGGYLFFLTSLGIASGAYAVGNYSAGRVHLDWVAPSCMLVGAALILLDLLSNHLWLELILLPLAGFFGGIYQIPIDAYIQVASPKEKRGLYIGTTSLLGFVGVLVSSVLIYGLKEWVGFAADQGFTLMGIVTVLVGIILRGYLKLPRT</sequence>
<dbReference type="InterPro" id="IPR011701">
    <property type="entry name" value="MFS"/>
</dbReference>
<dbReference type="SUPFAM" id="SSF103473">
    <property type="entry name" value="MFS general substrate transporter"/>
    <property type="match status" value="1"/>
</dbReference>
<comment type="subcellular location">
    <subcellularLocation>
        <location evidence="1">Cell membrane</location>
        <topology evidence="1">Multi-pass membrane protein</topology>
    </subcellularLocation>
</comment>
<feature type="transmembrane region" description="Helical" evidence="7">
    <location>
        <begin position="133"/>
        <end position="156"/>
    </location>
</feature>